<comment type="caution">
    <text evidence="1">The sequence shown here is derived from an EMBL/GenBank/DDBJ whole genome shotgun (WGS) entry which is preliminary data.</text>
</comment>
<evidence type="ECO:0000313" key="1">
    <source>
        <dbReference type="EMBL" id="MBO9761500.1"/>
    </source>
</evidence>
<feature type="non-terminal residue" evidence="1">
    <location>
        <position position="1"/>
    </location>
</feature>
<dbReference type="EMBL" id="JAGHXW010000056">
    <property type="protein sequence ID" value="MBO9761500.1"/>
    <property type="molecule type" value="Genomic_DNA"/>
</dbReference>
<organism evidence="1 2">
    <name type="scientific">Xanthomonas manihotis</name>
    <dbReference type="NCBI Taxonomy" id="43353"/>
    <lineage>
        <taxon>Bacteria</taxon>
        <taxon>Pseudomonadati</taxon>
        <taxon>Pseudomonadota</taxon>
        <taxon>Gammaproteobacteria</taxon>
        <taxon>Lysobacterales</taxon>
        <taxon>Lysobacteraceae</taxon>
        <taxon>Xanthomonas</taxon>
    </lineage>
</organism>
<dbReference type="Proteomes" id="UP000668572">
    <property type="component" value="Unassembled WGS sequence"/>
</dbReference>
<dbReference type="AlphaFoldDB" id="A0A8I1XKT1"/>
<name>A0A8I1XKT1_XANMN</name>
<protein>
    <submittedName>
        <fullName evidence="1">Uncharacterized protein</fullName>
    </submittedName>
</protein>
<proteinExistence type="predicted"/>
<gene>
    <name evidence="1" type="ORF">J7405_18485</name>
</gene>
<dbReference type="RefSeq" id="WP_209221715.1">
    <property type="nucleotide sequence ID" value="NZ_JAGHXW010000056.1"/>
</dbReference>
<accession>A0A8I1XKT1</accession>
<evidence type="ECO:0000313" key="2">
    <source>
        <dbReference type="Proteomes" id="UP000668572"/>
    </source>
</evidence>
<reference evidence="1" key="1">
    <citation type="submission" date="2021-03" db="EMBL/GenBank/DDBJ databases">
        <title>Molecular characterization of Xanthomonas species pathogenic on Araceae and the development of a triplex TaqMan assay for detection of X. phaseoli pv. dieffenbachiae.</title>
        <authorList>
            <person name="Van Der Wolf J."/>
            <person name="Krijger M."/>
            <person name="Mendes O."/>
            <person name="Brankovics B."/>
            <person name="Bonants P."/>
            <person name="Meekes E."/>
        </authorList>
    </citation>
    <scope>NUCLEOTIDE SEQUENCE</scope>
    <source>
        <strain evidence="1">NBC1264</strain>
    </source>
</reference>
<sequence>LKLLLTAWRRLLRGEFDDNDGIAHLLGGLTVQRQKPNPPIHLLLLGEERLAEGSAYRAALIARSSARAMLRKR</sequence>